<comment type="subunit">
    <text evidence="3">Component of the ER membrane protein complex (EMC).</text>
</comment>
<evidence type="ECO:0000313" key="10">
    <source>
        <dbReference type="EMBL" id="KAF2882227.1"/>
    </source>
</evidence>
<sequence>MAATMFHRLVLTAGFLSLFHAAYSAAQHRSYLRLNELEFISLPFDIIIQGIVSLFVIMYGVLYIAGDFKEIKASAELENKTWETFRNVPSFYTFNHRGKAFSSQYFNSNSKFSSFDEAE</sequence>
<feature type="chain" id="PRO_5035479207" description="Membrane magnesium transporter" evidence="9">
    <location>
        <begin position="27"/>
        <end position="119"/>
    </location>
</feature>
<reference evidence="10" key="1">
    <citation type="submission" date="2019-08" db="EMBL/GenBank/DDBJ databases">
        <title>The genome of the North American firefly Photinus pyralis.</title>
        <authorList>
            <consortium name="Photinus pyralis genome working group"/>
            <person name="Fallon T.R."/>
            <person name="Sander Lower S.E."/>
            <person name="Weng J.-K."/>
        </authorList>
    </citation>
    <scope>NUCLEOTIDE SEQUENCE</scope>
    <source>
        <strain evidence="10">TRF0915ILg1</strain>
        <tissue evidence="10">Whole body</tissue>
    </source>
</reference>
<dbReference type="EMBL" id="VTPC01090640">
    <property type="protein sequence ID" value="KAF2882227.1"/>
    <property type="molecule type" value="Genomic_DNA"/>
</dbReference>
<keyword evidence="6 8" id="KW-1133">Transmembrane helix</keyword>
<dbReference type="PANTHER" id="PTHR21181:SF7">
    <property type="entry name" value="ER MEMBRANE PROTEIN COMPLEX SUBUNIT 5"/>
    <property type="match status" value="1"/>
</dbReference>
<proteinExistence type="inferred from homology"/>
<dbReference type="InterPro" id="IPR018937">
    <property type="entry name" value="MMgT"/>
</dbReference>
<comment type="subcellular location">
    <subcellularLocation>
        <location evidence="1">Endoplasmic reticulum membrane</location>
        <topology evidence="1">Multi-pass membrane protein</topology>
    </subcellularLocation>
    <subcellularLocation>
        <location evidence="8">Golgi apparatus membrane</location>
        <topology evidence="8">Multi-pass membrane protein</topology>
    </subcellularLocation>
    <subcellularLocation>
        <location evidence="8">Early endosome membrane</location>
        <topology evidence="8">Multi-pass membrane protein</topology>
    </subcellularLocation>
</comment>
<name>A0A8K0CBI5_IGNLU</name>
<keyword evidence="11" id="KW-1185">Reference proteome</keyword>
<dbReference type="GO" id="GO:0022890">
    <property type="term" value="F:inorganic cation transmembrane transporter activity"/>
    <property type="evidence" value="ECO:0007669"/>
    <property type="project" value="TreeGrafter"/>
</dbReference>
<protein>
    <recommendedName>
        <fullName evidence="8">Membrane magnesium transporter</fullName>
    </recommendedName>
</protein>
<keyword evidence="9" id="KW-0732">Signal</keyword>
<comment type="function">
    <text evidence="8">Part of the endoplasmic reticulum membrane protein complex (EMC) that enables the energy-independent insertion into endoplasmic reticulum membranes of newly synthesized membrane proteins. May be involved in Mg(2+) transport.</text>
</comment>
<keyword evidence="7 8" id="KW-0472">Membrane</keyword>
<dbReference type="OrthoDB" id="44756at2759"/>
<evidence type="ECO:0000256" key="6">
    <source>
        <dbReference type="ARBA" id="ARBA00022989"/>
    </source>
</evidence>
<keyword evidence="8" id="KW-0333">Golgi apparatus</keyword>
<evidence type="ECO:0000256" key="5">
    <source>
        <dbReference type="ARBA" id="ARBA00022824"/>
    </source>
</evidence>
<evidence type="ECO:0000256" key="9">
    <source>
        <dbReference type="SAM" id="SignalP"/>
    </source>
</evidence>
<accession>A0A8K0CBI5</accession>
<dbReference type="GO" id="GO:0005886">
    <property type="term" value="C:plasma membrane"/>
    <property type="evidence" value="ECO:0007669"/>
    <property type="project" value="TreeGrafter"/>
</dbReference>
<feature type="signal peptide" evidence="9">
    <location>
        <begin position="1"/>
        <end position="26"/>
    </location>
</feature>
<evidence type="ECO:0000256" key="7">
    <source>
        <dbReference type="ARBA" id="ARBA00023136"/>
    </source>
</evidence>
<dbReference type="Pfam" id="PF10270">
    <property type="entry name" value="MMgT"/>
    <property type="match status" value="1"/>
</dbReference>
<comment type="similarity">
    <text evidence="2 8">Belongs to the membrane magnesium transporter (TC 1.A.67) family.</text>
</comment>
<evidence type="ECO:0000256" key="3">
    <source>
        <dbReference type="ARBA" id="ARBA00011276"/>
    </source>
</evidence>
<keyword evidence="8" id="KW-0460">Magnesium</keyword>
<keyword evidence="8" id="KW-0813">Transport</keyword>
<dbReference type="GO" id="GO:0031901">
    <property type="term" value="C:early endosome membrane"/>
    <property type="evidence" value="ECO:0007669"/>
    <property type="project" value="UniProtKB-SubCell"/>
</dbReference>
<comment type="caution">
    <text evidence="8">Lacks conserved residue(s) required for the propagation of feature annotation.</text>
</comment>
<dbReference type="GO" id="GO:0072546">
    <property type="term" value="C:EMC complex"/>
    <property type="evidence" value="ECO:0007669"/>
    <property type="project" value="UniProtKB-UniRule"/>
</dbReference>
<evidence type="ECO:0000313" key="11">
    <source>
        <dbReference type="Proteomes" id="UP000801492"/>
    </source>
</evidence>
<dbReference type="PANTHER" id="PTHR21181">
    <property type="match status" value="1"/>
</dbReference>
<keyword evidence="4 8" id="KW-0812">Transmembrane</keyword>
<evidence type="ECO:0000256" key="1">
    <source>
        <dbReference type="ARBA" id="ARBA00004477"/>
    </source>
</evidence>
<feature type="transmembrane region" description="Helical" evidence="8">
    <location>
        <begin position="40"/>
        <end position="65"/>
    </location>
</feature>
<dbReference type="Proteomes" id="UP000801492">
    <property type="component" value="Unassembled WGS sequence"/>
</dbReference>
<organism evidence="10 11">
    <name type="scientific">Ignelater luminosus</name>
    <name type="common">Cucubano</name>
    <name type="synonym">Pyrophorus luminosus</name>
    <dbReference type="NCBI Taxonomy" id="2038154"/>
    <lineage>
        <taxon>Eukaryota</taxon>
        <taxon>Metazoa</taxon>
        <taxon>Ecdysozoa</taxon>
        <taxon>Arthropoda</taxon>
        <taxon>Hexapoda</taxon>
        <taxon>Insecta</taxon>
        <taxon>Pterygota</taxon>
        <taxon>Neoptera</taxon>
        <taxon>Endopterygota</taxon>
        <taxon>Coleoptera</taxon>
        <taxon>Polyphaga</taxon>
        <taxon>Elateriformia</taxon>
        <taxon>Elateroidea</taxon>
        <taxon>Elateridae</taxon>
        <taxon>Agrypninae</taxon>
        <taxon>Pyrophorini</taxon>
        <taxon>Ignelater</taxon>
    </lineage>
</organism>
<evidence type="ECO:0000256" key="4">
    <source>
        <dbReference type="ARBA" id="ARBA00022692"/>
    </source>
</evidence>
<keyword evidence="8" id="KW-0967">Endosome</keyword>
<comment type="caution">
    <text evidence="10">The sequence shown here is derived from an EMBL/GenBank/DDBJ whole genome shotgun (WGS) entry which is preliminary data.</text>
</comment>
<dbReference type="GO" id="GO:0000139">
    <property type="term" value="C:Golgi membrane"/>
    <property type="evidence" value="ECO:0007669"/>
    <property type="project" value="UniProtKB-SubCell"/>
</dbReference>
<keyword evidence="5 8" id="KW-0256">Endoplasmic reticulum</keyword>
<dbReference type="AlphaFoldDB" id="A0A8K0CBI5"/>
<evidence type="ECO:0000256" key="8">
    <source>
        <dbReference type="RuleBase" id="RU367002"/>
    </source>
</evidence>
<gene>
    <name evidence="10" type="ORF">ILUMI_23950</name>
</gene>
<evidence type="ECO:0000256" key="2">
    <source>
        <dbReference type="ARBA" id="ARBA00006109"/>
    </source>
</evidence>